<evidence type="ECO:0000256" key="1">
    <source>
        <dbReference type="SAM" id="Phobius"/>
    </source>
</evidence>
<dbReference type="EMBL" id="CADEPI010000325">
    <property type="protein sequence ID" value="CAB3383829.1"/>
    <property type="molecule type" value="Genomic_DNA"/>
</dbReference>
<keyword evidence="1" id="KW-0812">Transmembrane</keyword>
<keyword evidence="1" id="KW-0472">Membrane</keyword>
<gene>
    <name evidence="2" type="ORF">CLODIP_2_CD03459</name>
</gene>
<comment type="caution">
    <text evidence="2">The sequence shown here is derived from an EMBL/GenBank/DDBJ whole genome shotgun (WGS) entry which is preliminary data.</text>
</comment>
<organism evidence="2 3">
    <name type="scientific">Cloeon dipterum</name>
    <dbReference type="NCBI Taxonomy" id="197152"/>
    <lineage>
        <taxon>Eukaryota</taxon>
        <taxon>Metazoa</taxon>
        <taxon>Ecdysozoa</taxon>
        <taxon>Arthropoda</taxon>
        <taxon>Hexapoda</taxon>
        <taxon>Insecta</taxon>
        <taxon>Pterygota</taxon>
        <taxon>Palaeoptera</taxon>
        <taxon>Ephemeroptera</taxon>
        <taxon>Pisciforma</taxon>
        <taxon>Baetidae</taxon>
        <taxon>Cloeon</taxon>
    </lineage>
</organism>
<keyword evidence="3" id="KW-1185">Reference proteome</keyword>
<evidence type="ECO:0000313" key="3">
    <source>
        <dbReference type="Proteomes" id="UP000494165"/>
    </source>
</evidence>
<feature type="transmembrane region" description="Helical" evidence="1">
    <location>
        <begin position="6"/>
        <end position="27"/>
    </location>
</feature>
<accession>A0A8S1DMY1</accession>
<name>A0A8S1DMY1_9INSE</name>
<dbReference type="AlphaFoldDB" id="A0A8S1DMY1"/>
<keyword evidence="1" id="KW-1133">Transmembrane helix</keyword>
<evidence type="ECO:0000313" key="2">
    <source>
        <dbReference type="EMBL" id="CAB3383829.1"/>
    </source>
</evidence>
<protein>
    <submittedName>
        <fullName evidence="2">Uncharacterized protein</fullName>
    </submittedName>
</protein>
<dbReference type="Proteomes" id="UP000494165">
    <property type="component" value="Unassembled WGS sequence"/>
</dbReference>
<sequence length="68" mass="7979">MANFTFSRKFLFWFIAIMICIGLVYLWSSYSVRREGWEGQIPPLPGPDYPEDTINDDLPLYSEPTLFI</sequence>
<reference evidence="2 3" key="1">
    <citation type="submission" date="2020-04" db="EMBL/GenBank/DDBJ databases">
        <authorList>
            <person name="Alioto T."/>
            <person name="Alioto T."/>
            <person name="Gomez Garrido J."/>
        </authorList>
    </citation>
    <scope>NUCLEOTIDE SEQUENCE [LARGE SCALE GENOMIC DNA]</scope>
</reference>
<proteinExistence type="predicted"/>